<dbReference type="AlphaFoldDB" id="A0AA89AZJ3"/>
<accession>A0AA89AZJ3</accession>
<keyword evidence="1" id="KW-0732">Signal</keyword>
<organism evidence="3 4">
    <name type="scientific">Escallonia herrerae</name>
    <dbReference type="NCBI Taxonomy" id="1293975"/>
    <lineage>
        <taxon>Eukaryota</taxon>
        <taxon>Viridiplantae</taxon>
        <taxon>Streptophyta</taxon>
        <taxon>Embryophyta</taxon>
        <taxon>Tracheophyta</taxon>
        <taxon>Spermatophyta</taxon>
        <taxon>Magnoliopsida</taxon>
        <taxon>eudicotyledons</taxon>
        <taxon>Gunneridae</taxon>
        <taxon>Pentapetalae</taxon>
        <taxon>asterids</taxon>
        <taxon>campanulids</taxon>
        <taxon>Escalloniales</taxon>
        <taxon>Escalloniaceae</taxon>
        <taxon>Escallonia</taxon>
    </lineage>
</organism>
<name>A0AA89AZJ3_9ASTE</name>
<sequence length="57" mass="6747">MSCLPVFLVFLHYFWVQSSSHWGAAALRHCFGATRLRPGGWLYFTWELHFPYEGKQL</sequence>
<evidence type="ECO:0000313" key="3">
    <source>
        <dbReference type="EMBL" id="KAK3017086.1"/>
    </source>
</evidence>
<gene>
    <name evidence="3" type="ORF">RJ639_007660</name>
    <name evidence="2" type="ORF">RJ639_029470</name>
</gene>
<feature type="signal peptide" evidence="1">
    <location>
        <begin position="1"/>
        <end position="18"/>
    </location>
</feature>
<evidence type="ECO:0000313" key="2">
    <source>
        <dbReference type="EMBL" id="KAK2965017.1"/>
    </source>
</evidence>
<comment type="caution">
    <text evidence="3">The sequence shown here is derived from an EMBL/GenBank/DDBJ whole genome shotgun (WGS) entry which is preliminary data.</text>
</comment>
<dbReference type="EMBL" id="JAVXUP010005707">
    <property type="protein sequence ID" value="KAK2965017.1"/>
    <property type="molecule type" value="Genomic_DNA"/>
</dbReference>
<proteinExistence type="predicted"/>
<protein>
    <submittedName>
        <fullName evidence="3">Uncharacterized protein</fullName>
    </submittedName>
</protein>
<evidence type="ECO:0000313" key="4">
    <source>
        <dbReference type="Proteomes" id="UP001188597"/>
    </source>
</evidence>
<feature type="chain" id="PRO_5041851876" evidence="1">
    <location>
        <begin position="19"/>
        <end position="57"/>
    </location>
</feature>
<evidence type="ECO:0000256" key="1">
    <source>
        <dbReference type="SAM" id="SignalP"/>
    </source>
</evidence>
<reference evidence="3" key="1">
    <citation type="submission" date="2022-12" db="EMBL/GenBank/DDBJ databases">
        <title>Draft genome assemblies for two species of Escallonia (Escalloniales).</title>
        <authorList>
            <person name="Chanderbali A."/>
            <person name="Dervinis C."/>
            <person name="Anghel I."/>
            <person name="Soltis D."/>
            <person name="Soltis P."/>
            <person name="Zapata F."/>
        </authorList>
    </citation>
    <scope>NUCLEOTIDE SEQUENCE</scope>
    <source>
        <strain evidence="3">UCBG64.0493</strain>
        <tissue evidence="3">Leaf</tissue>
    </source>
</reference>
<dbReference type="EMBL" id="JAVXUP010001026">
    <property type="protein sequence ID" value="KAK3017086.1"/>
    <property type="molecule type" value="Genomic_DNA"/>
</dbReference>
<keyword evidence="4" id="KW-1185">Reference proteome</keyword>
<dbReference type="Proteomes" id="UP001188597">
    <property type="component" value="Unassembled WGS sequence"/>
</dbReference>